<keyword evidence="10" id="KW-0967">Endosome</keyword>
<keyword evidence="9 20" id="KW-0812">Transmembrane</keyword>
<gene>
    <name evidence="21" type="ORF">TKK_003673</name>
</gene>
<name>A0ABD2XDZ7_9HYME</name>
<comment type="caution">
    <text evidence="21">The sequence shown here is derived from an EMBL/GenBank/DDBJ whole genome shotgun (WGS) entry which is preliminary data.</text>
</comment>
<evidence type="ECO:0000256" key="9">
    <source>
        <dbReference type="ARBA" id="ARBA00022692"/>
    </source>
</evidence>
<protein>
    <recommendedName>
        <fullName evidence="4">Calcium channel flower</fullName>
    </recommendedName>
</protein>
<dbReference type="Pfam" id="PF10233">
    <property type="entry name" value="Cg6151-P"/>
    <property type="match status" value="1"/>
</dbReference>
<evidence type="ECO:0000256" key="12">
    <source>
        <dbReference type="ARBA" id="ARBA00022989"/>
    </source>
</evidence>
<evidence type="ECO:0000313" key="21">
    <source>
        <dbReference type="EMBL" id="KAL3403380.1"/>
    </source>
</evidence>
<keyword evidence="17" id="KW-0968">Cytoplasmic vesicle</keyword>
<keyword evidence="7" id="KW-0254">Endocytosis</keyword>
<feature type="transmembrane region" description="Helical" evidence="20">
    <location>
        <begin position="103"/>
        <end position="120"/>
    </location>
</feature>
<organism evidence="21 22">
    <name type="scientific">Trichogramma kaykai</name>
    <dbReference type="NCBI Taxonomy" id="54128"/>
    <lineage>
        <taxon>Eukaryota</taxon>
        <taxon>Metazoa</taxon>
        <taxon>Ecdysozoa</taxon>
        <taxon>Arthropoda</taxon>
        <taxon>Hexapoda</taxon>
        <taxon>Insecta</taxon>
        <taxon>Pterygota</taxon>
        <taxon>Neoptera</taxon>
        <taxon>Endopterygota</taxon>
        <taxon>Hymenoptera</taxon>
        <taxon>Apocrita</taxon>
        <taxon>Proctotrupomorpha</taxon>
        <taxon>Chalcidoidea</taxon>
        <taxon>Trichogrammatidae</taxon>
        <taxon>Trichogramma</taxon>
    </lineage>
</organism>
<keyword evidence="14 20" id="KW-0472">Membrane</keyword>
<keyword evidence="11" id="KW-0106">Calcium</keyword>
<evidence type="ECO:0000256" key="10">
    <source>
        <dbReference type="ARBA" id="ARBA00022753"/>
    </source>
</evidence>
<evidence type="ECO:0000256" key="11">
    <source>
        <dbReference type="ARBA" id="ARBA00022837"/>
    </source>
</evidence>
<dbReference type="SMART" id="SM01077">
    <property type="entry name" value="Cg6151-P"/>
    <property type="match status" value="1"/>
</dbReference>
<evidence type="ECO:0000256" key="17">
    <source>
        <dbReference type="ARBA" id="ARBA00023329"/>
    </source>
</evidence>
<evidence type="ECO:0000256" key="5">
    <source>
        <dbReference type="ARBA" id="ARBA00022448"/>
    </source>
</evidence>
<dbReference type="GO" id="GO:0042734">
    <property type="term" value="C:presynaptic membrane"/>
    <property type="evidence" value="ECO:0007669"/>
    <property type="project" value="UniProtKB-SubCell"/>
</dbReference>
<evidence type="ECO:0000256" key="3">
    <source>
        <dbReference type="ARBA" id="ARBA00010023"/>
    </source>
</evidence>
<evidence type="ECO:0000256" key="14">
    <source>
        <dbReference type="ARBA" id="ARBA00023136"/>
    </source>
</evidence>
<evidence type="ECO:0000313" key="22">
    <source>
        <dbReference type="Proteomes" id="UP001627154"/>
    </source>
</evidence>
<evidence type="ECO:0000256" key="1">
    <source>
        <dbReference type="ARBA" id="ARBA00004177"/>
    </source>
</evidence>
<keyword evidence="12 20" id="KW-1133">Transmembrane helix</keyword>
<keyword evidence="13" id="KW-0406">Ion transport</keyword>
<keyword evidence="5" id="KW-0813">Transport</keyword>
<comment type="similarity">
    <text evidence="3">Belongs to the calcium channel flower family.</text>
</comment>
<keyword evidence="22" id="KW-1185">Reference proteome</keyword>
<dbReference type="EMBL" id="JBJJXI010000030">
    <property type="protein sequence ID" value="KAL3403380.1"/>
    <property type="molecule type" value="Genomic_DNA"/>
</dbReference>
<sequence length="190" mass="20363">MQSLGEKFASIMARPGQDPAAKDDSPWWMKYAGRCLGTVGSVIAIFLGAWNCAGILLAQVSCFLGGLWQMVAGFLVISVEAPCCCLFIDFVQHGSEWVENRPYWQRAAAYCLLALPPIFLCPGIGTIFGSGLIFATGVIYGMMSIGKKASRDEMRSAVIADSQGISSNTKSNLVENAQPVGLSDRPDSNV</sequence>
<dbReference type="GO" id="GO:0006897">
    <property type="term" value="P:endocytosis"/>
    <property type="evidence" value="ECO:0007669"/>
    <property type="project" value="UniProtKB-KW"/>
</dbReference>
<dbReference type="InterPro" id="IPR019365">
    <property type="entry name" value="TVP18/Ca-channel_flower"/>
</dbReference>
<proteinExistence type="inferred from homology"/>
<reference evidence="21 22" key="1">
    <citation type="journal article" date="2024" name="bioRxiv">
        <title>A reference genome for Trichogramma kaykai: A tiny desert-dwelling parasitoid wasp with competing sex-ratio distorters.</title>
        <authorList>
            <person name="Culotta J."/>
            <person name="Lindsey A.R."/>
        </authorList>
    </citation>
    <scope>NUCLEOTIDE SEQUENCE [LARGE SCALE GENOMIC DNA]</scope>
    <source>
        <strain evidence="21 22">KSX58</strain>
    </source>
</reference>
<dbReference type="GO" id="GO:0030672">
    <property type="term" value="C:synaptic vesicle membrane"/>
    <property type="evidence" value="ECO:0007669"/>
    <property type="project" value="UniProtKB-SubCell"/>
</dbReference>
<dbReference type="Proteomes" id="UP001627154">
    <property type="component" value="Unassembled WGS sequence"/>
</dbReference>
<evidence type="ECO:0000256" key="8">
    <source>
        <dbReference type="ARBA" id="ARBA00022673"/>
    </source>
</evidence>
<feature type="transmembrane region" description="Helical" evidence="20">
    <location>
        <begin position="126"/>
        <end position="145"/>
    </location>
</feature>
<keyword evidence="8" id="KW-0107">Calcium channel</keyword>
<evidence type="ECO:0000256" key="6">
    <source>
        <dbReference type="ARBA" id="ARBA00022568"/>
    </source>
</evidence>
<dbReference type="GO" id="GO:0005768">
    <property type="term" value="C:endosome"/>
    <property type="evidence" value="ECO:0007669"/>
    <property type="project" value="UniProtKB-SubCell"/>
</dbReference>
<evidence type="ECO:0000256" key="19">
    <source>
        <dbReference type="ARBA" id="ARBA00046506"/>
    </source>
</evidence>
<evidence type="ECO:0000256" key="7">
    <source>
        <dbReference type="ARBA" id="ARBA00022583"/>
    </source>
</evidence>
<evidence type="ECO:0000256" key="18">
    <source>
        <dbReference type="ARBA" id="ARBA00034111"/>
    </source>
</evidence>
<evidence type="ECO:0000256" key="4">
    <source>
        <dbReference type="ARBA" id="ARBA00016120"/>
    </source>
</evidence>
<comment type="subunit">
    <text evidence="19">Homomultimer. Associates with the dally/ magu complex.</text>
</comment>
<evidence type="ECO:0000256" key="13">
    <source>
        <dbReference type="ARBA" id="ARBA00023065"/>
    </source>
</evidence>
<dbReference type="PANTHER" id="PTHR13314">
    <property type="entry name" value="CALCIUM CHANNEL FLOWER HOMOLOG"/>
    <property type="match status" value="1"/>
</dbReference>
<keyword evidence="6" id="KW-0109">Calcium transport</keyword>
<feature type="transmembrane region" description="Helical" evidence="20">
    <location>
        <begin position="35"/>
        <end position="58"/>
    </location>
</feature>
<evidence type="ECO:0000256" key="16">
    <source>
        <dbReference type="ARBA" id="ARBA00023303"/>
    </source>
</evidence>
<dbReference type="AlphaFoldDB" id="A0ABD2XDZ7"/>
<feature type="transmembrane region" description="Helical" evidence="20">
    <location>
        <begin position="70"/>
        <end position="91"/>
    </location>
</feature>
<evidence type="ECO:0000256" key="15">
    <source>
        <dbReference type="ARBA" id="ARBA00023273"/>
    </source>
</evidence>
<comment type="subcellular location">
    <subcellularLocation>
        <location evidence="2">Cytoplasmic vesicle</location>
        <location evidence="2">Secretory vesicle</location>
        <location evidence="2">Synaptic vesicle membrane</location>
        <topology evidence="2">Multi-pass membrane protein</topology>
    </subcellularLocation>
    <subcellularLocation>
        <location evidence="1">Endosome</location>
    </subcellularLocation>
    <subcellularLocation>
        <location evidence="18">Presynaptic cell membrane</location>
    </subcellularLocation>
</comment>
<evidence type="ECO:0000256" key="20">
    <source>
        <dbReference type="SAM" id="Phobius"/>
    </source>
</evidence>
<dbReference type="GO" id="GO:0005262">
    <property type="term" value="F:calcium channel activity"/>
    <property type="evidence" value="ECO:0007669"/>
    <property type="project" value="UniProtKB-KW"/>
</dbReference>
<dbReference type="PANTHER" id="PTHR13314:SF2">
    <property type="entry name" value="CALCIUM CHANNEL FLOWER HOMOLOG"/>
    <property type="match status" value="1"/>
</dbReference>
<accession>A0ABD2XDZ7</accession>
<keyword evidence="16" id="KW-0407">Ion channel</keyword>
<keyword evidence="15" id="KW-0966">Cell projection</keyword>
<evidence type="ECO:0000256" key="2">
    <source>
        <dbReference type="ARBA" id="ARBA00004644"/>
    </source>
</evidence>